<feature type="coiled-coil region" evidence="5">
    <location>
        <begin position="299"/>
        <end position="326"/>
    </location>
</feature>
<dbReference type="AlphaFoldDB" id="F4RRC8"/>
<dbReference type="EMBL" id="GL883115">
    <property type="protein sequence ID" value="EGG04915.1"/>
    <property type="molecule type" value="Genomic_DNA"/>
</dbReference>
<dbReference type="InterPro" id="IPR044865">
    <property type="entry name" value="MRH_dom"/>
</dbReference>
<keyword evidence="8" id="KW-1185">Reference proteome</keyword>
<dbReference type="InterPro" id="IPR002172">
    <property type="entry name" value="LDrepeatLR_classA_rpt"/>
</dbReference>
<evidence type="ECO:0000259" key="6">
    <source>
        <dbReference type="PROSITE" id="PS51914"/>
    </source>
</evidence>
<dbReference type="PROSITE" id="PS51914">
    <property type="entry name" value="MRH"/>
    <property type="match status" value="1"/>
</dbReference>
<evidence type="ECO:0000256" key="5">
    <source>
        <dbReference type="SAM" id="Coils"/>
    </source>
</evidence>
<evidence type="ECO:0000313" key="8">
    <source>
        <dbReference type="Proteomes" id="UP000001072"/>
    </source>
</evidence>
<dbReference type="GO" id="GO:0006491">
    <property type="term" value="P:N-glycan processing"/>
    <property type="evidence" value="ECO:0007669"/>
    <property type="project" value="TreeGrafter"/>
</dbReference>
<dbReference type="GeneID" id="18928565"/>
<dbReference type="GO" id="GO:0017177">
    <property type="term" value="C:glucosidase II complex"/>
    <property type="evidence" value="ECO:0007669"/>
    <property type="project" value="TreeGrafter"/>
</dbReference>
<dbReference type="InParanoid" id="F4RRC8"/>
<proteinExistence type="predicted"/>
<keyword evidence="5" id="KW-0175">Coiled coil</keyword>
<dbReference type="HOGENOM" id="CLU_016834_2_0_1"/>
<dbReference type="Proteomes" id="UP000001072">
    <property type="component" value="Unassembled WGS sequence"/>
</dbReference>
<dbReference type="InterPro" id="IPR009011">
    <property type="entry name" value="Man6P_isomerase_rcpt-bd_dom_sf"/>
</dbReference>
<evidence type="ECO:0000256" key="4">
    <source>
        <dbReference type="ARBA" id="ARBA00023157"/>
    </source>
</evidence>
<reference evidence="8" key="1">
    <citation type="journal article" date="2011" name="Proc. Natl. Acad. Sci. U.S.A.">
        <title>Obligate biotrophy features unraveled by the genomic analysis of rust fungi.</title>
        <authorList>
            <person name="Duplessis S."/>
            <person name="Cuomo C.A."/>
            <person name="Lin Y.-C."/>
            <person name="Aerts A."/>
            <person name="Tisserant E."/>
            <person name="Veneault-Fourrey C."/>
            <person name="Joly D.L."/>
            <person name="Hacquard S."/>
            <person name="Amselem J."/>
            <person name="Cantarel B.L."/>
            <person name="Chiu R."/>
            <person name="Coutinho P.M."/>
            <person name="Feau N."/>
            <person name="Field M."/>
            <person name="Frey P."/>
            <person name="Gelhaye E."/>
            <person name="Goldberg J."/>
            <person name="Grabherr M.G."/>
            <person name="Kodira C.D."/>
            <person name="Kohler A."/>
            <person name="Kuees U."/>
            <person name="Lindquist E.A."/>
            <person name="Lucas S.M."/>
            <person name="Mago R."/>
            <person name="Mauceli E."/>
            <person name="Morin E."/>
            <person name="Murat C."/>
            <person name="Pangilinan J.L."/>
            <person name="Park R."/>
            <person name="Pearson M."/>
            <person name="Quesneville H."/>
            <person name="Rouhier N."/>
            <person name="Sakthikumar S."/>
            <person name="Salamov A.A."/>
            <person name="Schmutz J."/>
            <person name="Selles B."/>
            <person name="Shapiro H."/>
            <person name="Tanguay P."/>
            <person name="Tuskan G.A."/>
            <person name="Henrissat B."/>
            <person name="Van de Peer Y."/>
            <person name="Rouze P."/>
            <person name="Ellis J.G."/>
            <person name="Dodds P.N."/>
            <person name="Schein J.E."/>
            <person name="Zhong S."/>
            <person name="Hamelin R.C."/>
            <person name="Grigoriev I.V."/>
            <person name="Szabo L.J."/>
            <person name="Martin F."/>
        </authorList>
    </citation>
    <scope>NUCLEOTIDE SEQUENCE [LARGE SCALE GENOMIC DNA]</scope>
    <source>
        <strain evidence="8">98AG31 / pathotype 3-4-7</strain>
    </source>
</reference>
<dbReference type="STRING" id="747676.F4RRC8"/>
<evidence type="ECO:0000256" key="2">
    <source>
        <dbReference type="ARBA" id="ARBA00022729"/>
    </source>
</evidence>
<dbReference type="KEGG" id="mlr:MELLADRAFT_48943"/>
<dbReference type="InterPro" id="IPR039794">
    <property type="entry name" value="Gtb1-like"/>
</dbReference>
<accession>F4RRC8</accession>
<protein>
    <recommendedName>
        <fullName evidence="1">Glucosidase 2 subunit beta</fullName>
    </recommendedName>
</protein>
<keyword evidence="4" id="KW-1015">Disulfide bond</keyword>
<dbReference type="InterPro" id="IPR036607">
    <property type="entry name" value="PRKCSH"/>
</dbReference>
<dbReference type="SUPFAM" id="SSF50911">
    <property type="entry name" value="Mannose 6-phosphate receptor domain"/>
    <property type="match status" value="1"/>
</dbReference>
<evidence type="ECO:0000256" key="3">
    <source>
        <dbReference type="ARBA" id="ARBA00022824"/>
    </source>
</evidence>
<evidence type="ECO:0000256" key="1">
    <source>
        <dbReference type="ARBA" id="ARBA00022387"/>
    </source>
</evidence>
<dbReference type="PROSITE" id="PS50068">
    <property type="entry name" value="LDLRA_2"/>
    <property type="match status" value="1"/>
</dbReference>
<dbReference type="Pfam" id="PF12999">
    <property type="entry name" value="PRKCSH-like"/>
    <property type="match status" value="1"/>
</dbReference>
<dbReference type="OrthoDB" id="202234at2759"/>
<organism evidence="8">
    <name type="scientific">Melampsora larici-populina (strain 98AG31 / pathotype 3-4-7)</name>
    <name type="common">Poplar leaf rust fungus</name>
    <dbReference type="NCBI Taxonomy" id="747676"/>
    <lineage>
        <taxon>Eukaryota</taxon>
        <taxon>Fungi</taxon>
        <taxon>Dikarya</taxon>
        <taxon>Basidiomycota</taxon>
        <taxon>Pucciniomycotina</taxon>
        <taxon>Pucciniomycetes</taxon>
        <taxon>Pucciniales</taxon>
        <taxon>Melampsoraceae</taxon>
        <taxon>Melampsora</taxon>
    </lineage>
</organism>
<dbReference type="VEuPathDB" id="FungiDB:MELLADRAFT_48943"/>
<dbReference type="PANTHER" id="PTHR12630:SF1">
    <property type="entry name" value="GLUCOSIDASE 2 SUBUNIT BETA"/>
    <property type="match status" value="1"/>
</dbReference>
<keyword evidence="2" id="KW-0732">Signal</keyword>
<dbReference type="Pfam" id="PF13015">
    <property type="entry name" value="PRKCSH_1"/>
    <property type="match status" value="1"/>
</dbReference>
<sequence length="470" mass="52892">MVSLQSSECPKGYFQCPNQGHIPACVRISRVNDGICEPECCDGSDEADNHDVQCPNRCAAVSSEYTKKFDSLVRKFKAGNGERKNYILFGQREKIRLQELVKSLDVELISLKAKEQDAKAEKERVERISETEVNKLKATELYRKMVEYQSAIKGLKEQNEKLKKDLDQLDHILSDLKGGYNPNYQDMAVKGAVKGYEEWKVTPASSGEPAPELEQSQLNNMANQDVVALITSARNELGFDHSHLDSTSILVNMEEYLPDSLKPSYDKLRKFLVDAMSKVGIFPHGSSSQDNGEVIRPDVAKARSLHQAAESAVTNAQKQIEESKQSLMKDWGADWQFKKLDQTCLEYPYGDYVYELCFFGSAYQKNTGGGKTLLGNFVSWNTDAAKGSDEYYGKQMYLNGAKCWNGPERSVKVDLKCGTKNLFYSVMEPEKCEYWFKIASPAACHDGIDPNTSAQDGKLNDDWIVMRDEL</sequence>
<dbReference type="Gene3D" id="2.70.130.10">
    <property type="entry name" value="Mannose-6-phosphate receptor binding domain"/>
    <property type="match status" value="1"/>
</dbReference>
<evidence type="ECO:0000313" key="7">
    <source>
        <dbReference type="EMBL" id="EGG04915.1"/>
    </source>
</evidence>
<dbReference type="RefSeq" id="XP_007411668.1">
    <property type="nucleotide sequence ID" value="XM_007411606.1"/>
</dbReference>
<dbReference type="eggNOG" id="KOG2397">
    <property type="taxonomic scope" value="Eukaryota"/>
</dbReference>
<feature type="domain" description="MRH" evidence="6">
    <location>
        <begin position="342"/>
        <end position="446"/>
    </location>
</feature>
<dbReference type="InterPro" id="IPR028146">
    <property type="entry name" value="PRKCSH_N"/>
</dbReference>
<gene>
    <name evidence="7" type="ORF">MELLADRAFT_48943</name>
</gene>
<name>F4RRC8_MELLP</name>
<feature type="coiled-coil region" evidence="5">
    <location>
        <begin position="101"/>
        <end position="172"/>
    </location>
</feature>
<dbReference type="FunCoup" id="F4RRC8">
    <property type="interactions" value="657"/>
</dbReference>
<dbReference type="PANTHER" id="PTHR12630">
    <property type="entry name" value="N-LINKED OLIGOSACCHARIDE PROCESSING"/>
    <property type="match status" value="1"/>
</dbReference>
<keyword evidence="3" id="KW-0256">Endoplasmic reticulum</keyword>